<dbReference type="Proteomes" id="UP001235712">
    <property type="component" value="Unassembled WGS sequence"/>
</dbReference>
<dbReference type="RefSeq" id="WP_307245512.1">
    <property type="nucleotide sequence ID" value="NZ_JAUSQZ010000001.1"/>
</dbReference>
<accession>A0ABT9P6Q6</accession>
<dbReference type="EMBL" id="JAUSQZ010000001">
    <property type="protein sequence ID" value="MDP9828385.1"/>
    <property type="molecule type" value="Genomic_DNA"/>
</dbReference>
<evidence type="ECO:0000313" key="2">
    <source>
        <dbReference type="EMBL" id="MDP9828385.1"/>
    </source>
</evidence>
<comment type="caution">
    <text evidence="2">The sequence shown here is derived from an EMBL/GenBank/DDBJ whole genome shotgun (WGS) entry which is preliminary data.</text>
</comment>
<organism evidence="2 3">
    <name type="scientific">Kineosporia succinea</name>
    <dbReference type="NCBI Taxonomy" id="84632"/>
    <lineage>
        <taxon>Bacteria</taxon>
        <taxon>Bacillati</taxon>
        <taxon>Actinomycetota</taxon>
        <taxon>Actinomycetes</taxon>
        <taxon>Kineosporiales</taxon>
        <taxon>Kineosporiaceae</taxon>
        <taxon>Kineosporia</taxon>
    </lineage>
</organism>
<reference evidence="2 3" key="1">
    <citation type="submission" date="2023-07" db="EMBL/GenBank/DDBJ databases">
        <title>Sequencing the genomes of 1000 actinobacteria strains.</title>
        <authorList>
            <person name="Klenk H.-P."/>
        </authorList>
    </citation>
    <scope>NUCLEOTIDE SEQUENCE [LARGE SCALE GENOMIC DNA]</scope>
    <source>
        <strain evidence="2 3">DSM 44388</strain>
    </source>
</reference>
<gene>
    <name evidence="2" type="ORF">J2S57_004134</name>
</gene>
<name>A0ABT9P6Q6_9ACTN</name>
<feature type="domain" description="Phosphogluconate dehydrogenase NAD-binding putative C-terminal" evidence="1">
    <location>
        <begin position="13"/>
        <end position="78"/>
    </location>
</feature>
<protein>
    <recommendedName>
        <fullName evidence="1">Phosphogluconate dehydrogenase NAD-binding putative C-terminal domain-containing protein</fullName>
    </recommendedName>
</protein>
<dbReference type="Pfam" id="PF09130">
    <property type="entry name" value="DUF1932"/>
    <property type="match status" value="1"/>
</dbReference>
<proteinExistence type="predicted"/>
<evidence type="ECO:0000313" key="3">
    <source>
        <dbReference type="Proteomes" id="UP001235712"/>
    </source>
</evidence>
<sequence>MRREKPNGCDQTQGVRDELLALAQQRSGSYLSEPDYVAEMAAIAWRWSPDLTVAASELDAAGYPGASVAALADVLDQWSETHNNWDLTPQEATDVLRH</sequence>
<keyword evidence="3" id="KW-1185">Reference proteome</keyword>
<evidence type="ECO:0000259" key="1">
    <source>
        <dbReference type="Pfam" id="PF09130"/>
    </source>
</evidence>
<dbReference type="InterPro" id="IPR015814">
    <property type="entry name" value="Pgluconate_DH_NAD-bd_C"/>
</dbReference>